<accession>A0A6M0QVM7</accession>
<dbReference type="EMBL" id="JAAIVJ010000004">
    <property type="protein sequence ID" value="NEY90522.1"/>
    <property type="molecule type" value="Genomic_DNA"/>
</dbReference>
<evidence type="ECO:0000313" key="1">
    <source>
        <dbReference type="EMBL" id="NEY90522.1"/>
    </source>
</evidence>
<comment type="caution">
    <text evidence="1">The sequence shown here is derived from an EMBL/GenBank/DDBJ whole genome shotgun (WGS) entry which is preliminary data.</text>
</comment>
<evidence type="ECO:0000313" key="2">
    <source>
        <dbReference type="Proteomes" id="UP000477782"/>
    </source>
</evidence>
<gene>
    <name evidence="1" type="ORF">G4Z14_09455</name>
</gene>
<keyword evidence="2" id="KW-1185">Reference proteome</keyword>
<reference evidence="1 2" key="1">
    <citation type="submission" date="2020-02" db="EMBL/GenBank/DDBJ databases">
        <authorList>
            <person name="Chen W.-M."/>
        </authorList>
    </citation>
    <scope>NUCLEOTIDE SEQUENCE [LARGE SCALE GENOMIC DNA]</scope>
    <source>
        <strain evidence="1 2">KMS-5</strain>
    </source>
</reference>
<dbReference type="AlphaFoldDB" id="A0A6M0QVM7"/>
<protein>
    <submittedName>
        <fullName evidence="1">Uncharacterized protein</fullName>
    </submittedName>
</protein>
<proteinExistence type="predicted"/>
<name>A0A6M0QVM7_9RHOB</name>
<dbReference type="Proteomes" id="UP000477782">
    <property type="component" value="Unassembled WGS sequence"/>
</dbReference>
<organism evidence="1 2">
    <name type="scientific">Tabrizicola oligotrophica</name>
    <dbReference type="NCBI Taxonomy" id="2710650"/>
    <lineage>
        <taxon>Bacteria</taxon>
        <taxon>Pseudomonadati</taxon>
        <taxon>Pseudomonadota</taxon>
        <taxon>Alphaproteobacteria</taxon>
        <taxon>Rhodobacterales</taxon>
        <taxon>Paracoccaceae</taxon>
        <taxon>Tabrizicola</taxon>
    </lineage>
</organism>
<sequence length="366" mass="40860">MVSDHTELYDTAIARRYFAKFDRITGHLGRVAGEVEAEGRLTRTEARVLGRYLAGLNASFAALSHKYLMTGRTDTAPRLTFDRHESGFPVAQELMTMALDAAQVGKHLSGMASEAELKDRMVRQIVRDLTVPTELQFALSQRLYYEALAAGGLFWARNDPEAQFIAEAADRRQFLIHWAVWDTQTNLPVVYLFDVQDSGKKPLPNDDRRWPLVQQGLMAQSVGGLKLLTMAQGFDKDFAAIHPKRLRRLTLGPMHSQDFTLQSGPISDVLKAASAPDGQDWALVWTVEDIVSDREEEVKDGWFSTANRQIWKLDPVHGIDTGTTSTERMVILPEPVFQALVEVDAPGLRPYRKFVVGAAGQIIPAV</sequence>